<dbReference type="AlphaFoldDB" id="A0A9P4WV65"/>
<dbReference type="GO" id="GO:0016747">
    <property type="term" value="F:acyltransferase activity, transferring groups other than amino-acyl groups"/>
    <property type="evidence" value="ECO:0007669"/>
    <property type="project" value="InterPro"/>
</dbReference>
<reference evidence="2" key="1">
    <citation type="submission" date="2019-04" db="EMBL/GenBank/DDBJ databases">
        <title>Sequencing of skin fungus with MAO and IRED activity.</title>
        <authorList>
            <person name="Marsaioli A.J."/>
            <person name="Bonatto J.M.C."/>
            <person name="Reis Junior O."/>
        </authorList>
    </citation>
    <scope>NUCLEOTIDE SEQUENCE</scope>
    <source>
        <strain evidence="2">28M1</strain>
    </source>
</reference>
<evidence type="ECO:0000259" key="1">
    <source>
        <dbReference type="PROSITE" id="PS51186"/>
    </source>
</evidence>
<organism evidence="2 3">
    <name type="scientific">Didymella heteroderae</name>
    <dbReference type="NCBI Taxonomy" id="1769908"/>
    <lineage>
        <taxon>Eukaryota</taxon>
        <taxon>Fungi</taxon>
        <taxon>Dikarya</taxon>
        <taxon>Ascomycota</taxon>
        <taxon>Pezizomycotina</taxon>
        <taxon>Dothideomycetes</taxon>
        <taxon>Pleosporomycetidae</taxon>
        <taxon>Pleosporales</taxon>
        <taxon>Pleosporineae</taxon>
        <taxon>Didymellaceae</taxon>
        <taxon>Didymella</taxon>
    </lineage>
</organism>
<dbReference type="PROSITE" id="PS51186">
    <property type="entry name" value="GNAT"/>
    <property type="match status" value="1"/>
</dbReference>
<evidence type="ECO:0000313" key="3">
    <source>
        <dbReference type="Proteomes" id="UP000758155"/>
    </source>
</evidence>
<dbReference type="InterPro" id="IPR000182">
    <property type="entry name" value="GNAT_dom"/>
</dbReference>
<dbReference type="EMBL" id="SWKV01000011">
    <property type="protein sequence ID" value="KAF3043744.1"/>
    <property type="molecule type" value="Genomic_DNA"/>
</dbReference>
<accession>A0A9P4WV65</accession>
<dbReference type="Proteomes" id="UP000758155">
    <property type="component" value="Unassembled WGS sequence"/>
</dbReference>
<dbReference type="Pfam" id="PF13508">
    <property type="entry name" value="Acetyltransf_7"/>
    <property type="match status" value="1"/>
</dbReference>
<dbReference type="Gene3D" id="3.40.630.30">
    <property type="match status" value="1"/>
</dbReference>
<dbReference type="OrthoDB" id="41532at2759"/>
<proteinExistence type="predicted"/>
<sequence>MAFPNMANGVADDLTTAATTTYRIIRVPRASPRLADLVTKSRATRLHILKTDPTALLAQHAVEEALPLEVWHKRFTHPEITVLVCVATPSTTTDVSAPLGSTNIASNTGIPDHETTTLLLEREWVAVAALRGPVTYEDYYVTPDMGLPVPVDPETEARWHVFDLYTAPPHRGKGLARKLVTACIATAVARTQHPDATQPLRKARIRLFMNPANAWLIRVYESMGFKAEGKVTLEEGFRVNCLDESIPAGTSETEEGRARWHTRFGLAMERVVQVEHTQAL</sequence>
<feature type="domain" description="N-acetyltransferase" evidence="1">
    <location>
        <begin position="78"/>
        <end position="249"/>
    </location>
</feature>
<protein>
    <recommendedName>
        <fullName evidence="1">N-acetyltransferase domain-containing protein</fullName>
    </recommendedName>
</protein>
<dbReference type="InterPro" id="IPR016181">
    <property type="entry name" value="Acyl_CoA_acyltransferase"/>
</dbReference>
<keyword evidence="3" id="KW-1185">Reference proteome</keyword>
<dbReference type="CDD" id="cd04301">
    <property type="entry name" value="NAT_SF"/>
    <property type="match status" value="1"/>
</dbReference>
<gene>
    <name evidence="2" type="ORF">E8E12_009371</name>
</gene>
<comment type="caution">
    <text evidence="2">The sequence shown here is derived from an EMBL/GenBank/DDBJ whole genome shotgun (WGS) entry which is preliminary data.</text>
</comment>
<evidence type="ECO:0000313" key="2">
    <source>
        <dbReference type="EMBL" id="KAF3043744.1"/>
    </source>
</evidence>
<dbReference type="SUPFAM" id="SSF55729">
    <property type="entry name" value="Acyl-CoA N-acyltransferases (Nat)"/>
    <property type="match status" value="1"/>
</dbReference>
<name>A0A9P4WV65_9PLEO</name>